<proteinExistence type="predicted"/>
<gene>
    <name evidence="1" type="ORF">RM649_22665</name>
</gene>
<organism evidence="1 2">
    <name type="scientific">Streptomyces salyersiae</name>
    <dbReference type="NCBI Taxonomy" id="3075530"/>
    <lineage>
        <taxon>Bacteria</taxon>
        <taxon>Bacillati</taxon>
        <taxon>Actinomycetota</taxon>
        <taxon>Actinomycetes</taxon>
        <taxon>Kitasatosporales</taxon>
        <taxon>Streptomycetaceae</taxon>
        <taxon>Streptomyces</taxon>
    </lineage>
</organism>
<dbReference type="Proteomes" id="UP001183777">
    <property type="component" value="Unassembled WGS sequence"/>
</dbReference>
<dbReference type="EMBL" id="JAVREX010000010">
    <property type="protein sequence ID" value="MDT0430437.1"/>
    <property type="molecule type" value="Genomic_DNA"/>
</dbReference>
<sequence>MTQFPTLIDQIAAAVLAPAEVTENPQHRAILNVFVEIQELDWQLAELAAADLPGVSAGEQLDTLTDLLVERMAAGAELSALLSTSCCCAAAFEPDPPGEYDPAEDDEPDFEPDFEGFDDFEDLEGMEGMDEFDDLHEEAVEDFLSCPSRPQTIVHACLDVFDAHGSPEYVSSAELVERLRELPGHADARWRYSDLNALRLSLILRRSHGVQSHRPRAADGSRYRAFRRADLLGALAD</sequence>
<accession>A0ABU2RNL0</accession>
<protein>
    <submittedName>
        <fullName evidence="1">DUF3631 domain-containing protein</fullName>
    </submittedName>
</protein>
<evidence type="ECO:0000313" key="2">
    <source>
        <dbReference type="Proteomes" id="UP001183777"/>
    </source>
</evidence>
<dbReference type="RefSeq" id="WP_124264761.1">
    <property type="nucleotide sequence ID" value="NZ_JAVREX010000010.1"/>
</dbReference>
<name>A0ABU2RNL0_9ACTN</name>
<keyword evidence="2" id="KW-1185">Reference proteome</keyword>
<comment type="caution">
    <text evidence="1">The sequence shown here is derived from an EMBL/GenBank/DDBJ whole genome shotgun (WGS) entry which is preliminary data.</text>
</comment>
<evidence type="ECO:0000313" key="1">
    <source>
        <dbReference type="EMBL" id="MDT0430437.1"/>
    </source>
</evidence>
<reference evidence="2" key="1">
    <citation type="submission" date="2023-07" db="EMBL/GenBank/DDBJ databases">
        <title>30 novel species of actinomycetes from the DSMZ collection.</title>
        <authorList>
            <person name="Nouioui I."/>
        </authorList>
    </citation>
    <scope>NUCLEOTIDE SEQUENCE [LARGE SCALE GENOMIC DNA]</scope>
    <source>
        <strain evidence="2">DSM 41770</strain>
    </source>
</reference>